<protein>
    <submittedName>
        <fullName evidence="3">Proline-rich protein 12-like</fullName>
    </submittedName>
</protein>
<feature type="compositionally biased region" description="Pro residues" evidence="1">
    <location>
        <begin position="393"/>
        <end position="404"/>
    </location>
</feature>
<gene>
    <name evidence="3" type="primary">LOC104941399</name>
</gene>
<sequence>ADEKSFDFKPGFMTSFLDFLKTGKKQSGLEPGHDGHEQESLDLCSSLKGGIRPLSSLPPALLPTPPQKAAGTFSGGGQCDGADLALSSCKPLDEDLKRNLETLPSFSSDEEDSVSKNQDLQKSISSAISALYDTPHSLAAAMACAMAKALPTLSPPTPQESPLSPTLPAMPPLIPSMENGKEEVLMYTQDHIQDKEEENLVSPQTNTERAEGREEKEGREKEQQGGSEETRRDPQGLLQGALAEQQEKEEEERRSEVQTPEVLEVEGPPSDLSPAPPSPSPPLSASPPSNCSPPPLPPLSLSVPPQLLVLQEDPLSEQLEFSFQPAPPAGSTSPPTIFSSPLSNLPLSQSIPPPSTTPPPSSSDQDQEPEAEQPSPFSLTSSSPSSPSSSSSSPPPSPPTPEEPPASQRLTSLHLAKKQADAAIAGESEEEDSESGGEGIFRERDEFVVRTEDIGTLKVFTLCLC</sequence>
<proteinExistence type="predicted"/>
<accession>A0A6I9MJZ2</accession>
<dbReference type="PANTHER" id="PTHR14709">
    <property type="entry name" value="GLUTAMINE AND SERINE-RICH PROTEIN 1-RELATED"/>
    <property type="match status" value="1"/>
</dbReference>
<feature type="compositionally biased region" description="Low complexity" evidence="1">
    <location>
        <begin position="374"/>
        <end position="392"/>
    </location>
</feature>
<evidence type="ECO:0000313" key="2">
    <source>
        <dbReference type="Proteomes" id="UP000504611"/>
    </source>
</evidence>
<feature type="region of interest" description="Disordered" evidence="1">
    <location>
        <begin position="153"/>
        <end position="176"/>
    </location>
</feature>
<feature type="compositionally biased region" description="Pro residues" evidence="1">
    <location>
        <begin position="351"/>
        <end position="361"/>
    </location>
</feature>
<feature type="compositionally biased region" description="Basic and acidic residues" evidence="1">
    <location>
        <begin position="208"/>
        <end position="234"/>
    </location>
</feature>
<feature type="compositionally biased region" description="Low complexity" evidence="1">
    <location>
        <begin position="299"/>
        <end position="310"/>
    </location>
</feature>
<reference evidence="3" key="1">
    <citation type="submission" date="2025-08" db="UniProtKB">
        <authorList>
            <consortium name="RefSeq"/>
        </authorList>
    </citation>
    <scope>IDENTIFICATION</scope>
    <source>
        <tissue evidence="3">Muscle</tissue>
    </source>
</reference>
<organism evidence="2 3">
    <name type="scientific">Notothenia coriiceps</name>
    <name type="common">black rockcod</name>
    <dbReference type="NCBI Taxonomy" id="8208"/>
    <lineage>
        <taxon>Eukaryota</taxon>
        <taxon>Metazoa</taxon>
        <taxon>Chordata</taxon>
        <taxon>Craniata</taxon>
        <taxon>Vertebrata</taxon>
        <taxon>Euteleostomi</taxon>
        <taxon>Actinopterygii</taxon>
        <taxon>Neopterygii</taxon>
        <taxon>Teleostei</taxon>
        <taxon>Neoteleostei</taxon>
        <taxon>Acanthomorphata</taxon>
        <taxon>Eupercaria</taxon>
        <taxon>Perciformes</taxon>
        <taxon>Notothenioidei</taxon>
        <taxon>Nototheniidae</taxon>
        <taxon>Notothenia</taxon>
    </lineage>
</organism>
<keyword evidence="2" id="KW-1185">Reference proteome</keyword>
<name>A0A6I9MJZ2_9TELE</name>
<dbReference type="RefSeq" id="XP_010764802.1">
    <property type="nucleotide sequence ID" value="XM_010766500.1"/>
</dbReference>
<feature type="compositionally biased region" description="Low complexity" evidence="1">
    <location>
        <begin position="235"/>
        <end position="244"/>
    </location>
</feature>
<feature type="non-terminal residue" evidence="3">
    <location>
        <position position="1"/>
    </location>
</feature>
<feature type="region of interest" description="Disordered" evidence="1">
    <location>
        <begin position="193"/>
        <end position="444"/>
    </location>
</feature>
<dbReference type="KEGG" id="ncc:104941399"/>
<evidence type="ECO:0000313" key="3">
    <source>
        <dbReference type="RefSeq" id="XP_010764802.1"/>
    </source>
</evidence>
<dbReference type="PANTHER" id="PTHR14709:SF1">
    <property type="entry name" value="PROLINE-RICH PROTEIN 12"/>
    <property type="match status" value="1"/>
</dbReference>
<feature type="compositionally biased region" description="Low complexity" evidence="1">
    <location>
        <begin position="329"/>
        <end position="350"/>
    </location>
</feature>
<evidence type="ECO:0000256" key="1">
    <source>
        <dbReference type="SAM" id="MobiDB-lite"/>
    </source>
</evidence>
<feature type="compositionally biased region" description="Pro residues" evidence="1">
    <location>
        <begin position="274"/>
        <end position="298"/>
    </location>
</feature>
<dbReference type="GeneID" id="104941399"/>
<dbReference type="OrthoDB" id="8447576at2759"/>
<dbReference type="AlphaFoldDB" id="A0A6I9MJZ2"/>
<dbReference type="InterPro" id="IPR052466">
    <property type="entry name" value="DNA_MethProtect_Complex"/>
</dbReference>
<dbReference type="Proteomes" id="UP000504611">
    <property type="component" value="Unplaced"/>
</dbReference>